<dbReference type="PANTHER" id="PTHR10146">
    <property type="entry name" value="PROLINE SYNTHETASE CO-TRANSCRIBED BACTERIAL HOMOLOG PROTEIN"/>
    <property type="match status" value="1"/>
</dbReference>
<comment type="cofactor">
    <cofactor evidence="3">
        <name>pyridoxal 5'-phosphate</name>
        <dbReference type="ChEBI" id="CHEBI:597326"/>
    </cofactor>
</comment>
<evidence type="ECO:0000256" key="3">
    <source>
        <dbReference type="PIRSR" id="PIRSR004848-1"/>
    </source>
</evidence>
<gene>
    <name evidence="6" type="ORF">skT53_10440</name>
</gene>
<proteinExistence type="inferred from homology"/>
<dbReference type="CDD" id="cd00635">
    <property type="entry name" value="PLPDE_III_YBL036c_like"/>
    <property type="match status" value="1"/>
</dbReference>
<dbReference type="FunFam" id="3.20.20.10:FF:000018">
    <property type="entry name" value="Pyridoxal phosphate homeostasis protein"/>
    <property type="match status" value="1"/>
</dbReference>
<name>A0A7I8DAS7_9BACL</name>
<evidence type="ECO:0000256" key="4">
    <source>
        <dbReference type="RuleBase" id="RU004514"/>
    </source>
</evidence>
<dbReference type="PROSITE" id="PS01211">
    <property type="entry name" value="UPF0001"/>
    <property type="match status" value="1"/>
</dbReference>
<keyword evidence="7" id="KW-1185">Reference proteome</keyword>
<evidence type="ECO:0000313" key="6">
    <source>
        <dbReference type="EMBL" id="BCJ86059.1"/>
    </source>
</evidence>
<evidence type="ECO:0000313" key="7">
    <source>
        <dbReference type="Proteomes" id="UP000593802"/>
    </source>
</evidence>
<comment type="similarity">
    <text evidence="2 4">Belongs to the pyridoxal phosphate-binding protein YggS/PROSC family.</text>
</comment>
<dbReference type="GO" id="GO:0030170">
    <property type="term" value="F:pyridoxal phosphate binding"/>
    <property type="evidence" value="ECO:0007669"/>
    <property type="project" value="UniProtKB-UniRule"/>
</dbReference>
<accession>A0A7I8DAS7</accession>
<feature type="domain" description="Alanine racemase N-terminal" evidence="5">
    <location>
        <begin position="16"/>
        <end position="223"/>
    </location>
</feature>
<organism evidence="6 7">
    <name type="scientific">Effusibacillus dendaii</name>
    <dbReference type="NCBI Taxonomy" id="2743772"/>
    <lineage>
        <taxon>Bacteria</taxon>
        <taxon>Bacillati</taxon>
        <taxon>Bacillota</taxon>
        <taxon>Bacilli</taxon>
        <taxon>Bacillales</taxon>
        <taxon>Alicyclobacillaceae</taxon>
        <taxon>Effusibacillus</taxon>
    </lineage>
</organism>
<sequence>MQMDYQQRISFVRERIRTACERVKRSPDEVTLIAVTKYVDVEATRELIEAGLTDLGENRLQQALPKLTLLADAARWHFIGSLQTNKVKDVLPYFSVIHSLDRLSLAKEIQKQAEKLDIQASCLVQVNISGESTKSGLSPNEVRDFLEETIRLPRIHVCGLMTMAPAVHDPQETRPFFRGLRELRDTLKADFPGLEHLSMGMSGDFEVAVEEGATLVRVGSLLVKP</sequence>
<dbReference type="Proteomes" id="UP000593802">
    <property type="component" value="Chromosome"/>
</dbReference>
<dbReference type="PANTHER" id="PTHR10146:SF14">
    <property type="entry name" value="PYRIDOXAL PHOSPHATE HOMEOSTASIS PROTEIN"/>
    <property type="match status" value="1"/>
</dbReference>
<evidence type="ECO:0000256" key="2">
    <source>
        <dbReference type="HAMAP-Rule" id="MF_02087"/>
    </source>
</evidence>
<evidence type="ECO:0000259" key="5">
    <source>
        <dbReference type="Pfam" id="PF01168"/>
    </source>
</evidence>
<dbReference type="SUPFAM" id="SSF51419">
    <property type="entry name" value="PLP-binding barrel"/>
    <property type="match status" value="1"/>
</dbReference>
<dbReference type="InterPro" id="IPR001608">
    <property type="entry name" value="Ala_racemase_N"/>
</dbReference>
<dbReference type="AlphaFoldDB" id="A0A7I8DAS7"/>
<keyword evidence="1 2" id="KW-0663">Pyridoxal phosphate</keyword>
<dbReference type="EMBL" id="AP023366">
    <property type="protein sequence ID" value="BCJ86059.1"/>
    <property type="molecule type" value="Genomic_DNA"/>
</dbReference>
<dbReference type="NCBIfam" id="TIGR00044">
    <property type="entry name" value="YggS family pyridoxal phosphate-dependent enzyme"/>
    <property type="match status" value="1"/>
</dbReference>
<dbReference type="Gene3D" id="3.20.20.10">
    <property type="entry name" value="Alanine racemase"/>
    <property type="match status" value="1"/>
</dbReference>
<feature type="modified residue" description="N6-(pyridoxal phosphate)lysine" evidence="2 3">
    <location>
        <position position="37"/>
    </location>
</feature>
<evidence type="ECO:0000256" key="1">
    <source>
        <dbReference type="ARBA" id="ARBA00022898"/>
    </source>
</evidence>
<reference evidence="6 7" key="1">
    <citation type="submission" date="2020-08" db="EMBL/GenBank/DDBJ databases">
        <title>Complete Genome Sequence of Effusibacillus dendaii Strain skT53, Isolated from Farmland soil.</title>
        <authorList>
            <person name="Konishi T."/>
            <person name="Kawasaki H."/>
        </authorList>
    </citation>
    <scope>NUCLEOTIDE SEQUENCE [LARGE SCALE GENOMIC DNA]</scope>
    <source>
        <strain evidence="7">skT53</strain>
    </source>
</reference>
<dbReference type="InterPro" id="IPR029066">
    <property type="entry name" value="PLP-binding_barrel"/>
</dbReference>
<dbReference type="Pfam" id="PF01168">
    <property type="entry name" value="Ala_racemase_N"/>
    <property type="match status" value="1"/>
</dbReference>
<dbReference type="PIRSF" id="PIRSF004848">
    <property type="entry name" value="YBL036c_PLPDEIII"/>
    <property type="match status" value="1"/>
</dbReference>
<protein>
    <recommendedName>
        <fullName evidence="2">Pyridoxal phosphate homeostasis protein</fullName>
        <shortName evidence="2">PLP homeostasis protein</shortName>
    </recommendedName>
</protein>
<comment type="function">
    <text evidence="2">Pyridoxal 5'-phosphate (PLP)-binding protein, which is involved in PLP homeostasis.</text>
</comment>
<dbReference type="HAMAP" id="MF_02087">
    <property type="entry name" value="PLP_homeostasis"/>
    <property type="match status" value="1"/>
</dbReference>
<dbReference type="KEGG" id="eff:skT53_10440"/>
<dbReference type="InterPro" id="IPR011078">
    <property type="entry name" value="PyrdxlP_homeostasis"/>
</dbReference>